<evidence type="ECO:0008006" key="3">
    <source>
        <dbReference type="Google" id="ProtNLM"/>
    </source>
</evidence>
<gene>
    <name evidence="1" type="ORF">CAter282_0206</name>
</gene>
<accession>A0A127QDB4</accession>
<protein>
    <recommendedName>
        <fullName evidence="3">DUF1993 domain-containing protein</fullName>
    </recommendedName>
</protein>
<dbReference type="PANTHER" id="PTHR36922:SF1">
    <property type="entry name" value="DUF1993 DOMAIN-CONTAINING PROTEIN"/>
    <property type="match status" value="1"/>
</dbReference>
<proteinExistence type="predicted"/>
<evidence type="ECO:0000313" key="2">
    <source>
        <dbReference type="Proteomes" id="UP000071778"/>
    </source>
</evidence>
<dbReference type="Pfam" id="PF09351">
    <property type="entry name" value="DUF1993"/>
    <property type="match status" value="1"/>
</dbReference>
<name>A0A127QDB4_9BURK</name>
<keyword evidence="2" id="KW-1185">Reference proteome</keyword>
<dbReference type="Proteomes" id="UP000071778">
    <property type="component" value="Chromosome"/>
</dbReference>
<organism evidence="1 2">
    <name type="scientific">Collimonas arenae</name>
    <dbReference type="NCBI Taxonomy" id="279058"/>
    <lineage>
        <taxon>Bacteria</taxon>
        <taxon>Pseudomonadati</taxon>
        <taxon>Pseudomonadota</taxon>
        <taxon>Betaproteobacteria</taxon>
        <taxon>Burkholderiales</taxon>
        <taxon>Oxalobacteraceae</taxon>
        <taxon>Collimonas</taxon>
    </lineage>
</organism>
<sequence length="174" mass="19100">MQSLSMYQISVPVFVRGLGILAAYLEKAEAHAKANNIDPAEMVNARLAPDMLTLAGQVQRASDTSKNAIGRLSSIEAPRMEDNEVTLADLQARVAKTIAFLETVKPEDLSGSETREVTLSFSKFKTTLKGDAYLLTFALPNFFFHLTTVHDILRNKGLAVGKIDYLGHFDMVPV</sequence>
<dbReference type="PATRIC" id="fig|279058.18.peg.212"/>
<dbReference type="OrthoDB" id="338237at2"/>
<dbReference type="AlphaFoldDB" id="A0A127QDB4"/>
<dbReference type="RefSeq" id="WP_082798027.1">
    <property type="nucleotide sequence ID" value="NZ_CP013233.1"/>
</dbReference>
<evidence type="ECO:0000313" key="1">
    <source>
        <dbReference type="EMBL" id="AMP08030.1"/>
    </source>
</evidence>
<dbReference type="EMBL" id="CP013235">
    <property type="protein sequence ID" value="AMP08030.1"/>
    <property type="molecule type" value="Genomic_DNA"/>
</dbReference>
<dbReference type="PANTHER" id="PTHR36922">
    <property type="entry name" value="BLL2446 PROTEIN"/>
    <property type="match status" value="1"/>
</dbReference>
<dbReference type="SUPFAM" id="SSF109854">
    <property type="entry name" value="DinB/YfiT-like putative metalloenzymes"/>
    <property type="match status" value="1"/>
</dbReference>
<dbReference type="InterPro" id="IPR018531">
    <property type="entry name" value="DUF1993"/>
</dbReference>
<dbReference type="InterPro" id="IPR034660">
    <property type="entry name" value="DinB/YfiT-like"/>
</dbReference>
<reference evidence="1 2" key="1">
    <citation type="submission" date="2015-11" db="EMBL/GenBank/DDBJ databases">
        <title>Exploring the genomic traits of fungus-feeding bacterial genus Collimonas.</title>
        <authorList>
            <person name="Song C."/>
            <person name="Schmidt R."/>
            <person name="de Jager V."/>
            <person name="Krzyzanowska D."/>
            <person name="Jongedijk E."/>
            <person name="Cankar K."/>
            <person name="Beekwilder J."/>
            <person name="van Veen A."/>
            <person name="de Boer W."/>
            <person name="van Veen J.A."/>
            <person name="Garbeva P."/>
        </authorList>
    </citation>
    <scope>NUCLEOTIDE SEQUENCE [LARGE SCALE GENOMIC DNA]</scope>
    <source>
        <strain evidence="1 2">Ter282</strain>
    </source>
</reference>
<dbReference type="Gene3D" id="1.20.120.450">
    <property type="entry name" value="dinb family like domain"/>
    <property type="match status" value="1"/>
</dbReference>